<sequence length="154" mass="16558">MLSLLSQILANGVSPPSAPTSIELTLPEGTGPEALIPLTALLLEYPVAYMLTTAGLESQAILSGVALDVYECIVSHPPLLPKGKANTEIGRGETTLVKFSCPAHLAGSYPDLHPSRMVDKVKARFEERLCRLSLEEVMDVRVKHGVETLDRVAL</sequence>
<dbReference type="eggNOG" id="ENOG502RBXW">
    <property type="taxonomic scope" value="Eukaryota"/>
</dbReference>
<dbReference type="Proteomes" id="UP000030669">
    <property type="component" value="Unassembled WGS sequence"/>
</dbReference>
<name>S7Q341_GLOTA</name>
<keyword evidence="2" id="KW-1185">Reference proteome</keyword>
<dbReference type="RefSeq" id="XP_007866737.1">
    <property type="nucleotide sequence ID" value="XM_007868546.1"/>
</dbReference>
<reference evidence="1 2" key="1">
    <citation type="journal article" date="2012" name="Science">
        <title>The Paleozoic origin of enzymatic lignin decomposition reconstructed from 31 fungal genomes.</title>
        <authorList>
            <person name="Floudas D."/>
            <person name="Binder M."/>
            <person name="Riley R."/>
            <person name="Barry K."/>
            <person name="Blanchette R.A."/>
            <person name="Henrissat B."/>
            <person name="Martinez A.T."/>
            <person name="Otillar R."/>
            <person name="Spatafora J.W."/>
            <person name="Yadav J.S."/>
            <person name="Aerts A."/>
            <person name="Benoit I."/>
            <person name="Boyd A."/>
            <person name="Carlson A."/>
            <person name="Copeland A."/>
            <person name="Coutinho P.M."/>
            <person name="de Vries R.P."/>
            <person name="Ferreira P."/>
            <person name="Findley K."/>
            <person name="Foster B."/>
            <person name="Gaskell J."/>
            <person name="Glotzer D."/>
            <person name="Gorecki P."/>
            <person name="Heitman J."/>
            <person name="Hesse C."/>
            <person name="Hori C."/>
            <person name="Igarashi K."/>
            <person name="Jurgens J.A."/>
            <person name="Kallen N."/>
            <person name="Kersten P."/>
            <person name="Kohler A."/>
            <person name="Kuees U."/>
            <person name="Kumar T.K.A."/>
            <person name="Kuo A."/>
            <person name="LaButti K."/>
            <person name="Larrondo L.F."/>
            <person name="Lindquist E."/>
            <person name="Ling A."/>
            <person name="Lombard V."/>
            <person name="Lucas S."/>
            <person name="Lundell T."/>
            <person name="Martin R."/>
            <person name="McLaughlin D.J."/>
            <person name="Morgenstern I."/>
            <person name="Morin E."/>
            <person name="Murat C."/>
            <person name="Nagy L.G."/>
            <person name="Nolan M."/>
            <person name="Ohm R.A."/>
            <person name="Patyshakuliyeva A."/>
            <person name="Rokas A."/>
            <person name="Ruiz-Duenas F.J."/>
            <person name="Sabat G."/>
            <person name="Salamov A."/>
            <person name="Samejima M."/>
            <person name="Schmutz J."/>
            <person name="Slot J.C."/>
            <person name="St John F."/>
            <person name="Stenlid J."/>
            <person name="Sun H."/>
            <person name="Sun S."/>
            <person name="Syed K."/>
            <person name="Tsang A."/>
            <person name="Wiebenga A."/>
            <person name="Young D."/>
            <person name="Pisabarro A."/>
            <person name="Eastwood D.C."/>
            <person name="Martin F."/>
            <person name="Cullen D."/>
            <person name="Grigoriev I.V."/>
            <person name="Hibbett D.S."/>
        </authorList>
    </citation>
    <scope>NUCLEOTIDE SEQUENCE [LARGE SCALE GENOMIC DNA]</scope>
    <source>
        <strain evidence="1 2">ATCC 11539</strain>
    </source>
</reference>
<dbReference type="AlphaFoldDB" id="S7Q341"/>
<organism evidence="1 2">
    <name type="scientific">Gloeophyllum trabeum (strain ATCC 11539 / FP-39264 / Madison 617)</name>
    <name type="common">Brown rot fungus</name>
    <dbReference type="NCBI Taxonomy" id="670483"/>
    <lineage>
        <taxon>Eukaryota</taxon>
        <taxon>Fungi</taxon>
        <taxon>Dikarya</taxon>
        <taxon>Basidiomycota</taxon>
        <taxon>Agaricomycotina</taxon>
        <taxon>Agaricomycetes</taxon>
        <taxon>Gloeophyllales</taxon>
        <taxon>Gloeophyllaceae</taxon>
        <taxon>Gloeophyllum</taxon>
    </lineage>
</organism>
<dbReference type="OrthoDB" id="3267419at2759"/>
<dbReference type="GeneID" id="19302007"/>
<gene>
    <name evidence="1" type="ORF">GLOTRDRAFT_129786</name>
</gene>
<dbReference type="STRING" id="670483.S7Q341"/>
<dbReference type="EMBL" id="KB469303">
    <property type="protein sequence ID" value="EPQ54426.1"/>
    <property type="molecule type" value="Genomic_DNA"/>
</dbReference>
<protein>
    <submittedName>
        <fullName evidence="1">Uncharacterized protein</fullName>
    </submittedName>
</protein>
<evidence type="ECO:0000313" key="1">
    <source>
        <dbReference type="EMBL" id="EPQ54426.1"/>
    </source>
</evidence>
<evidence type="ECO:0000313" key="2">
    <source>
        <dbReference type="Proteomes" id="UP000030669"/>
    </source>
</evidence>
<dbReference type="KEGG" id="gtr:GLOTRDRAFT_129786"/>
<proteinExistence type="predicted"/>
<dbReference type="OMA" id="HTVETMD"/>
<accession>S7Q341</accession>
<dbReference type="HOGENOM" id="CLU_1887139_0_0_1"/>